<dbReference type="GO" id="GO:0016787">
    <property type="term" value="F:hydrolase activity"/>
    <property type="evidence" value="ECO:0007669"/>
    <property type="project" value="UniProtKB-KW"/>
</dbReference>
<keyword evidence="2" id="KW-0378">Hydrolase</keyword>
<evidence type="ECO:0000313" key="8">
    <source>
        <dbReference type="EMBL" id="AQS40767.1"/>
    </source>
</evidence>
<protein>
    <submittedName>
        <fullName evidence="8">Cobalamin synthesis protein</fullName>
    </submittedName>
</protein>
<dbReference type="InterPro" id="IPR051316">
    <property type="entry name" value="Zinc-reg_GTPase_activator"/>
</dbReference>
<dbReference type="KEGG" id="thd:BHV28_00410"/>
<gene>
    <name evidence="8" type="primary">cobW</name>
    <name evidence="8" type="ORF">BHV28_00410</name>
</gene>
<dbReference type="InterPro" id="IPR003495">
    <property type="entry name" value="CobW/HypB/UreG_nucleotide-bd"/>
</dbReference>
<dbReference type="SUPFAM" id="SSF52540">
    <property type="entry name" value="P-loop containing nucleoside triphosphate hydrolases"/>
    <property type="match status" value="1"/>
</dbReference>
<dbReference type="AlphaFoldDB" id="A0A1U9JSC7"/>
<organism evidence="8 9">
    <name type="scientific">Candidatus Tokpelaia hoelldobleri</name>
    <dbReference type="NCBI Taxonomy" id="1902579"/>
    <lineage>
        <taxon>Bacteria</taxon>
        <taxon>Pseudomonadati</taxon>
        <taxon>Pseudomonadota</taxon>
        <taxon>Alphaproteobacteria</taxon>
        <taxon>Hyphomicrobiales</taxon>
        <taxon>Candidatus Tokpelaia</taxon>
    </lineage>
</organism>
<dbReference type="Proteomes" id="UP000188912">
    <property type="component" value="Chromosome"/>
</dbReference>
<dbReference type="Gene3D" id="3.30.1220.10">
    <property type="entry name" value="CobW-like, C-terminal domain"/>
    <property type="match status" value="1"/>
</dbReference>
<dbReference type="SUPFAM" id="SSF90002">
    <property type="entry name" value="Hypothetical protein YjiA, C-terminal domain"/>
    <property type="match status" value="1"/>
</dbReference>
<dbReference type="GO" id="GO:0000166">
    <property type="term" value="F:nucleotide binding"/>
    <property type="evidence" value="ECO:0007669"/>
    <property type="project" value="UniProtKB-KW"/>
</dbReference>
<dbReference type="InterPro" id="IPR027417">
    <property type="entry name" value="P-loop_NTPase"/>
</dbReference>
<keyword evidence="9" id="KW-1185">Reference proteome</keyword>
<dbReference type="Pfam" id="PF07683">
    <property type="entry name" value="CobW_C"/>
    <property type="match status" value="1"/>
</dbReference>
<feature type="domain" description="CobW C-terminal" evidence="7">
    <location>
        <begin position="247"/>
        <end position="342"/>
    </location>
</feature>
<sequence length="367" mass="40284">MTDSKIPLTLLTGFLGAGKTTLLNHFLVGQVATDIAVIVNEFGETGIDHLLIEQADEGIIELSDGCLCCTIRGDLTDTLAGLIDRLQTGKIQRLHHVIIETTGLADPAPILQALIGHPVMLQAFHIHNVLTIVDSIHGMETLENHKESRHQAALANRIVLSKTDINPDDETINRLKQRLAHLNPAADIITVEEATAMGEVLFTGALFNPDQQSAGINRWLATEAEHSGHHHEHTRHLHDVNRHSDTIRAFSLTHNQPIPPGVFQAFIDLLQAKHGSRILRMKGLVETADKGDRPLVIHGVQGMFYPPARLARWPDGIRQTRLVIIADGLAAEDVQRLFDAFMNRPAPDTADRTALLANPLAIPGIKF</sequence>
<comment type="function">
    <text evidence="5">Zinc chaperone that directly transfers zinc cofactor to target proteins, thereby activating them. Zinc is transferred from the CXCC motif in the GTPase domain to the zinc binding site in target proteins in a process requiring GTP hydrolysis.</text>
</comment>
<dbReference type="PANTHER" id="PTHR13748">
    <property type="entry name" value="COBW-RELATED"/>
    <property type="match status" value="1"/>
</dbReference>
<evidence type="ECO:0000259" key="7">
    <source>
        <dbReference type="SMART" id="SM00833"/>
    </source>
</evidence>
<name>A0A1U9JSC7_9HYPH</name>
<dbReference type="SMART" id="SM00833">
    <property type="entry name" value="CobW_C"/>
    <property type="match status" value="1"/>
</dbReference>
<dbReference type="CDD" id="cd03112">
    <property type="entry name" value="CobW-like"/>
    <property type="match status" value="1"/>
</dbReference>
<dbReference type="InterPro" id="IPR036627">
    <property type="entry name" value="CobW-likC_sf"/>
</dbReference>
<dbReference type="Gene3D" id="3.40.50.300">
    <property type="entry name" value="P-loop containing nucleotide triphosphate hydrolases"/>
    <property type="match status" value="1"/>
</dbReference>
<evidence type="ECO:0000256" key="5">
    <source>
        <dbReference type="ARBA" id="ARBA00045658"/>
    </source>
</evidence>
<accession>A0A1U9JSC7</accession>
<dbReference type="STRING" id="1902579.BHV28_00410"/>
<evidence type="ECO:0000256" key="6">
    <source>
        <dbReference type="ARBA" id="ARBA00049117"/>
    </source>
</evidence>
<dbReference type="Pfam" id="PF02492">
    <property type="entry name" value="cobW"/>
    <property type="match status" value="1"/>
</dbReference>
<evidence type="ECO:0000313" key="9">
    <source>
        <dbReference type="Proteomes" id="UP000188912"/>
    </source>
</evidence>
<comment type="similarity">
    <text evidence="4">Belongs to the SIMIBI class G3E GTPase family. ZNG1 subfamily.</text>
</comment>
<reference evidence="8 9" key="1">
    <citation type="journal article" date="2010" name="Science">
        <title>Genomic comparison of the ants Camponotus floridanus and Harpegnathos saltator.</title>
        <authorList>
            <person name="Bonasio R."/>
            <person name="Zhang G."/>
            <person name="Ye C."/>
            <person name="Mutti N.S."/>
            <person name="Fang X."/>
            <person name="Qin N."/>
            <person name="Donahue G."/>
            <person name="Yang P."/>
            <person name="Li Q."/>
            <person name="Li C."/>
            <person name="Zhang P."/>
            <person name="Huang Z."/>
            <person name="Berger S.L."/>
            <person name="Reinberg D."/>
            <person name="Wang J."/>
            <person name="Liebig J."/>
        </authorList>
    </citation>
    <scope>NUCLEOTIDE SEQUENCE [LARGE SCALE GENOMIC DNA]</scope>
    <source>
        <strain evidence="8 9">Hsal</strain>
    </source>
</reference>
<dbReference type="EMBL" id="CP017315">
    <property type="protein sequence ID" value="AQS40767.1"/>
    <property type="molecule type" value="Genomic_DNA"/>
</dbReference>
<comment type="catalytic activity">
    <reaction evidence="6">
        <text>GTP + H2O = GDP + phosphate + H(+)</text>
        <dbReference type="Rhea" id="RHEA:19669"/>
        <dbReference type="ChEBI" id="CHEBI:15377"/>
        <dbReference type="ChEBI" id="CHEBI:15378"/>
        <dbReference type="ChEBI" id="CHEBI:37565"/>
        <dbReference type="ChEBI" id="CHEBI:43474"/>
        <dbReference type="ChEBI" id="CHEBI:58189"/>
    </reaction>
    <physiologicalReaction direction="left-to-right" evidence="6">
        <dbReference type="Rhea" id="RHEA:19670"/>
    </physiologicalReaction>
</comment>
<evidence type="ECO:0000256" key="1">
    <source>
        <dbReference type="ARBA" id="ARBA00022741"/>
    </source>
</evidence>
<evidence type="ECO:0000256" key="2">
    <source>
        <dbReference type="ARBA" id="ARBA00022801"/>
    </source>
</evidence>
<dbReference type="InterPro" id="IPR011629">
    <property type="entry name" value="CobW-like_C"/>
</dbReference>
<keyword evidence="3" id="KW-0143">Chaperone</keyword>
<evidence type="ECO:0000256" key="3">
    <source>
        <dbReference type="ARBA" id="ARBA00023186"/>
    </source>
</evidence>
<keyword evidence="1" id="KW-0547">Nucleotide-binding</keyword>
<evidence type="ECO:0000256" key="4">
    <source>
        <dbReference type="ARBA" id="ARBA00034320"/>
    </source>
</evidence>
<proteinExistence type="inferred from homology"/>
<reference evidence="8 9" key="2">
    <citation type="journal article" date="2016" name="Sci. Rep.">
        <title>The genome of Rhizobiales bacteria in predatory ants reveals urease gene functions but no genes for nitrogen fixation.</title>
        <authorList>
            <person name="Neuvonen M.M."/>
            <person name="Tamarit D."/>
            <person name="Naslund K."/>
            <person name="Liebig J."/>
            <person name="Feldhaar H."/>
            <person name="Moran N.A."/>
            <person name="Guy L."/>
            <person name="Andersson S.G."/>
        </authorList>
    </citation>
    <scope>NUCLEOTIDE SEQUENCE [LARGE SCALE GENOMIC DNA]</scope>
    <source>
        <strain evidence="8 9">Hsal</strain>
    </source>
</reference>